<organism evidence="3 4">
    <name type="scientific">Candidatus Cryptobacteroides excrementavium</name>
    <dbReference type="NCBI Taxonomy" id="2840759"/>
    <lineage>
        <taxon>Bacteria</taxon>
        <taxon>Pseudomonadati</taxon>
        <taxon>Bacteroidota</taxon>
        <taxon>Bacteroidia</taxon>
        <taxon>Bacteroidales</taxon>
        <taxon>Candidatus Cryptobacteroides</taxon>
    </lineage>
</organism>
<evidence type="ECO:0000313" key="3">
    <source>
        <dbReference type="EMBL" id="MBO8485464.1"/>
    </source>
</evidence>
<evidence type="ECO:0000259" key="2">
    <source>
        <dbReference type="Pfam" id="PF13100"/>
    </source>
</evidence>
<feature type="region of interest" description="Disordered" evidence="1">
    <location>
        <begin position="743"/>
        <end position="780"/>
    </location>
</feature>
<dbReference type="AlphaFoldDB" id="A0A9D9NRW5"/>
<comment type="caution">
    <text evidence="3">The sequence shown here is derived from an EMBL/GenBank/DDBJ whole genome shotgun (WGS) entry which is preliminary data.</text>
</comment>
<dbReference type="Pfam" id="PF13100">
    <property type="entry name" value="OstA_2"/>
    <property type="match status" value="1"/>
</dbReference>
<reference evidence="3" key="1">
    <citation type="submission" date="2020-10" db="EMBL/GenBank/DDBJ databases">
        <authorList>
            <person name="Gilroy R."/>
        </authorList>
    </citation>
    <scope>NUCLEOTIDE SEQUENCE</scope>
    <source>
        <strain evidence="3">B2-16538</strain>
    </source>
</reference>
<dbReference type="Gene3D" id="2.60.450.10">
    <property type="entry name" value="Lipopolysaccharide (LPS) transport protein A like domain"/>
    <property type="match status" value="1"/>
</dbReference>
<accession>A0A9D9NRW5</accession>
<gene>
    <name evidence="3" type="ORF">IAB78_03465</name>
</gene>
<feature type="non-terminal residue" evidence="3">
    <location>
        <position position="1"/>
    </location>
</feature>
<protein>
    <recommendedName>
        <fullName evidence="2">Organic solvent tolerance-like N-terminal domain-containing protein</fullName>
    </recommendedName>
</protein>
<feature type="compositionally biased region" description="Basic and acidic residues" evidence="1">
    <location>
        <begin position="673"/>
        <end position="704"/>
    </location>
</feature>
<feature type="region of interest" description="Disordered" evidence="1">
    <location>
        <begin position="673"/>
        <end position="710"/>
    </location>
</feature>
<feature type="region of interest" description="Disordered" evidence="1">
    <location>
        <begin position="228"/>
        <end position="294"/>
    </location>
</feature>
<sequence length="780" mass="86873">YNTKDSVAVFREGGSMRDKDGQIIESQTGTYDSKIKTFTFLHDVNMFTDSIFVKTTRLKYESERNFATFGSGTDAWHEDNMLSADAGWYDRAREVFFFRDNVHVMSATQEGWCDSLYFYRNTMNVDMFGNAQVTDTTRNVSGVAGHINYVDSLSRVTMTRKPAVIARTEENASVDTVYFGADTLIYRTVRKCDIDSLTVAAAATRLANVNIDPVTAYRRKAAEEAAQRAAEAAAADPNRPPVARGQIPGQNSGKGNGKDSGKVNGQNNGKDTGKDNVQGSGASSLSSPEAAQPAFSAGEVHDMAMPDTLYAGVDTLSVPAVADTVAAYAADSLAIAGNVPADTGLVAAPQPDTTKIGFVTALRNVKIYRESMQIICDSLEYSDLDSLARLFKGPVIWNEVTQQYSCDSVTAVIRNNTMEKVSLMSNAFIHMQEDSVHYDQIKGAEMMAYFSPSNELERFDALGGASALFYLEENDVLATVNRKECKMLSAYFTDGNIHRIYYFDTAVSDAYPVAQMSSEDQKLKGFNWIPDSRPADRYAVTPLALRHPERDRYSAEPRAAFVRTGIYFPGYMDDIYVQIAVRDSLEKVRERERAIEEREQKRLAEIRMRDSLFTADSLKAVTDSIAKADSLKAIADSLHVADSLASLDSARLAAKADSTQVLTKQQLREQAKAARQAKREQRQARKEARWEEMDRRDAAREQAKKDRKLAKERKRKLKFLQAEAEEARKEALELEKYKEKFAARQARKEARKARKGQKAETPADTGPVLQRDNDVNVLEE</sequence>
<name>A0A9D9NRW5_9BACT</name>
<feature type="domain" description="Organic solvent tolerance-like N-terminal" evidence="2">
    <location>
        <begin position="6"/>
        <end position="106"/>
    </location>
</feature>
<feature type="compositionally biased region" description="Polar residues" evidence="1">
    <location>
        <begin position="266"/>
        <end position="289"/>
    </location>
</feature>
<proteinExistence type="predicted"/>
<dbReference type="InterPro" id="IPR005653">
    <property type="entry name" value="OstA-like_N"/>
</dbReference>
<dbReference type="Proteomes" id="UP000823750">
    <property type="component" value="Unassembled WGS sequence"/>
</dbReference>
<reference evidence="3" key="2">
    <citation type="journal article" date="2021" name="PeerJ">
        <title>Extensive microbial diversity within the chicken gut microbiome revealed by metagenomics and culture.</title>
        <authorList>
            <person name="Gilroy R."/>
            <person name="Ravi A."/>
            <person name="Getino M."/>
            <person name="Pursley I."/>
            <person name="Horton D.L."/>
            <person name="Alikhan N.F."/>
            <person name="Baker D."/>
            <person name="Gharbi K."/>
            <person name="Hall N."/>
            <person name="Watson M."/>
            <person name="Adriaenssens E.M."/>
            <person name="Foster-Nyarko E."/>
            <person name="Jarju S."/>
            <person name="Secka A."/>
            <person name="Antonio M."/>
            <person name="Oren A."/>
            <person name="Chaudhuri R.R."/>
            <person name="La Ragione R."/>
            <person name="Hildebrand F."/>
            <person name="Pallen M.J."/>
        </authorList>
    </citation>
    <scope>NUCLEOTIDE SEQUENCE</scope>
    <source>
        <strain evidence="3">B2-16538</strain>
    </source>
</reference>
<dbReference type="EMBL" id="JADILX010000061">
    <property type="protein sequence ID" value="MBO8485464.1"/>
    <property type="molecule type" value="Genomic_DNA"/>
</dbReference>
<evidence type="ECO:0000313" key="4">
    <source>
        <dbReference type="Proteomes" id="UP000823750"/>
    </source>
</evidence>
<evidence type="ECO:0000256" key="1">
    <source>
        <dbReference type="SAM" id="MobiDB-lite"/>
    </source>
</evidence>